<keyword evidence="3" id="KW-1185">Reference proteome</keyword>
<sequence>MAASSTASLNQSPKNVYVQRVSLNGQPLAQPLLAQAEVVKGGTLEFVMGARPKL</sequence>
<gene>
    <name evidence="2" type="ORF">Q5H93_03565</name>
</gene>
<dbReference type="Pfam" id="PF07971">
    <property type="entry name" value="Glyco_hydro_92"/>
    <property type="match status" value="1"/>
</dbReference>
<evidence type="ECO:0000313" key="2">
    <source>
        <dbReference type="EMBL" id="MDO7873797.1"/>
    </source>
</evidence>
<feature type="domain" description="Glycosyl hydrolase family 92" evidence="1">
    <location>
        <begin position="10"/>
        <end position="49"/>
    </location>
</feature>
<protein>
    <submittedName>
        <fullName evidence="2">Glycoside hydrolase family 92 protein</fullName>
    </submittedName>
</protein>
<name>A0ABT9B6L7_9BACT</name>
<dbReference type="GO" id="GO:0016787">
    <property type="term" value="F:hydrolase activity"/>
    <property type="evidence" value="ECO:0007669"/>
    <property type="project" value="UniProtKB-KW"/>
</dbReference>
<evidence type="ECO:0000259" key="1">
    <source>
        <dbReference type="Pfam" id="PF07971"/>
    </source>
</evidence>
<accession>A0ABT9B6L7</accession>
<evidence type="ECO:0000313" key="3">
    <source>
        <dbReference type="Proteomes" id="UP001176429"/>
    </source>
</evidence>
<comment type="caution">
    <text evidence="2">The sequence shown here is derived from an EMBL/GenBank/DDBJ whole genome shotgun (WGS) entry which is preliminary data.</text>
</comment>
<proteinExistence type="predicted"/>
<organism evidence="2 3">
    <name type="scientific">Hymenobacter aranciens</name>
    <dbReference type="NCBI Taxonomy" id="3063996"/>
    <lineage>
        <taxon>Bacteria</taxon>
        <taxon>Pseudomonadati</taxon>
        <taxon>Bacteroidota</taxon>
        <taxon>Cytophagia</taxon>
        <taxon>Cytophagales</taxon>
        <taxon>Hymenobacteraceae</taxon>
        <taxon>Hymenobacter</taxon>
    </lineage>
</organism>
<dbReference type="EMBL" id="JAUQSY010000002">
    <property type="protein sequence ID" value="MDO7873797.1"/>
    <property type="molecule type" value="Genomic_DNA"/>
</dbReference>
<dbReference type="Gene3D" id="3.30.2080.10">
    <property type="entry name" value="GH92 mannosidase domain"/>
    <property type="match status" value="1"/>
</dbReference>
<dbReference type="Proteomes" id="UP001176429">
    <property type="component" value="Unassembled WGS sequence"/>
</dbReference>
<dbReference type="InterPro" id="IPR012939">
    <property type="entry name" value="Glyco_hydro_92"/>
</dbReference>
<keyword evidence="2" id="KW-0378">Hydrolase</keyword>
<reference evidence="2" key="1">
    <citation type="submission" date="2023-07" db="EMBL/GenBank/DDBJ databases">
        <authorList>
            <person name="Kim M.K."/>
        </authorList>
    </citation>
    <scope>NUCLEOTIDE SEQUENCE</scope>
    <source>
        <strain evidence="2">ASUV-10-1</strain>
    </source>
</reference>